<feature type="domain" description="Response regulatory" evidence="8">
    <location>
        <begin position="3"/>
        <end position="119"/>
    </location>
</feature>
<accession>A0ABR9ZZR7</accession>
<dbReference type="PROSITE" id="PS01124">
    <property type="entry name" value="HTH_ARAC_FAMILY_2"/>
    <property type="match status" value="1"/>
</dbReference>
<dbReference type="InterPro" id="IPR009057">
    <property type="entry name" value="Homeodomain-like_sf"/>
</dbReference>
<dbReference type="EMBL" id="JADKNH010000023">
    <property type="protein sequence ID" value="MBF4695936.1"/>
    <property type="molecule type" value="Genomic_DNA"/>
</dbReference>
<gene>
    <name evidence="9" type="ORF">ISU02_22790</name>
</gene>
<feature type="domain" description="HTH araC/xylS-type" evidence="7">
    <location>
        <begin position="233"/>
        <end position="331"/>
    </location>
</feature>
<dbReference type="PANTHER" id="PTHR43280:SF10">
    <property type="entry name" value="REGULATORY PROTEIN POCR"/>
    <property type="match status" value="1"/>
</dbReference>
<dbReference type="Gene3D" id="1.10.10.60">
    <property type="entry name" value="Homeodomain-like"/>
    <property type="match status" value="2"/>
</dbReference>
<dbReference type="InterPro" id="IPR018060">
    <property type="entry name" value="HTH_AraC"/>
</dbReference>
<reference evidence="9 10" key="1">
    <citation type="submission" date="2020-11" db="EMBL/GenBank/DDBJ databases">
        <title>Fusibacter basophilias sp. nov.</title>
        <authorList>
            <person name="Qiu D."/>
        </authorList>
    </citation>
    <scope>NUCLEOTIDE SEQUENCE [LARGE SCALE GENOMIC DNA]</scope>
    <source>
        <strain evidence="9 10">Q10-2</strain>
    </source>
</reference>
<keyword evidence="4" id="KW-0804">Transcription</keyword>
<keyword evidence="6" id="KW-0597">Phosphoprotein</keyword>
<dbReference type="Pfam" id="PF00072">
    <property type="entry name" value="Response_reg"/>
    <property type="match status" value="1"/>
</dbReference>
<evidence type="ECO:0000256" key="6">
    <source>
        <dbReference type="PROSITE-ProRule" id="PRU00169"/>
    </source>
</evidence>
<dbReference type="SMART" id="SM00342">
    <property type="entry name" value="HTH_ARAC"/>
    <property type="match status" value="1"/>
</dbReference>
<comment type="caution">
    <text evidence="9">The sequence shown here is derived from an EMBL/GenBank/DDBJ whole genome shotgun (WGS) entry which is preliminary data.</text>
</comment>
<dbReference type="PANTHER" id="PTHR43280">
    <property type="entry name" value="ARAC-FAMILY TRANSCRIPTIONAL REGULATOR"/>
    <property type="match status" value="1"/>
</dbReference>
<dbReference type="Gene3D" id="3.40.50.2300">
    <property type="match status" value="1"/>
</dbReference>
<keyword evidence="10" id="KW-1185">Reference proteome</keyword>
<dbReference type="SMART" id="SM00448">
    <property type="entry name" value="REC"/>
    <property type="match status" value="1"/>
</dbReference>
<evidence type="ECO:0000259" key="7">
    <source>
        <dbReference type="PROSITE" id="PS01124"/>
    </source>
</evidence>
<evidence type="ECO:0000313" key="10">
    <source>
        <dbReference type="Proteomes" id="UP000614200"/>
    </source>
</evidence>
<dbReference type="CDD" id="cd17536">
    <property type="entry name" value="REC_YesN-like"/>
    <property type="match status" value="1"/>
</dbReference>
<evidence type="ECO:0000256" key="3">
    <source>
        <dbReference type="ARBA" id="ARBA00023125"/>
    </source>
</evidence>
<dbReference type="SUPFAM" id="SSF46689">
    <property type="entry name" value="Homeodomain-like"/>
    <property type="match status" value="2"/>
</dbReference>
<evidence type="ECO:0000256" key="2">
    <source>
        <dbReference type="ARBA" id="ARBA00023015"/>
    </source>
</evidence>
<comment type="function">
    <text evidence="5">May play the central regulatory role in sporulation. It may be an element of the effector pathway responsible for the activation of sporulation genes in response to nutritional stress. Spo0A may act in concert with spo0H (a sigma factor) to control the expression of some genes that are critical to the sporulation process.</text>
</comment>
<dbReference type="RefSeq" id="WP_194704168.1">
    <property type="nucleotide sequence ID" value="NZ_JADKNH010000023.1"/>
</dbReference>
<dbReference type="PRINTS" id="PR00032">
    <property type="entry name" value="HTHARAC"/>
</dbReference>
<proteinExistence type="predicted"/>
<dbReference type="InterPro" id="IPR001789">
    <property type="entry name" value="Sig_transdc_resp-reg_receiver"/>
</dbReference>
<dbReference type="InterPro" id="IPR011006">
    <property type="entry name" value="CheY-like_superfamily"/>
</dbReference>
<protein>
    <recommendedName>
        <fullName evidence="1">Stage 0 sporulation protein A homolog</fullName>
    </recommendedName>
</protein>
<dbReference type="SUPFAM" id="SSF52172">
    <property type="entry name" value="CheY-like"/>
    <property type="match status" value="1"/>
</dbReference>
<dbReference type="InterPro" id="IPR020449">
    <property type="entry name" value="Tscrpt_reg_AraC-type_HTH"/>
</dbReference>
<name>A0ABR9ZZR7_9FIRM</name>
<dbReference type="PROSITE" id="PS50110">
    <property type="entry name" value="RESPONSE_REGULATORY"/>
    <property type="match status" value="1"/>
</dbReference>
<sequence length="356" mass="41502">MHKILIVDDEYFERQSLKIILNEMPEPLKIYEAENGLDALKIMDSEKIDLIFMDIKMPKMDGIEACRHIRIHNKTVAIVILTAFADFEYAREAIKVDANDYLLKPSRPEKVAETFKYIKPHEIIVPKDHLQLFKRALFKGQVKVTREHLMALFGSAYAKDNEVEVIKGILTTLLEAAECFEIMLDKKSAAELKNLSQKKLRLKESFDFIELILDKIFEKMIQRKLSPYDREIEYALNYIEFYMTKDFSLESVAEYMNISSHYFSKLFKSEVGENFIHYVTRRKIEIACEKLSQSDAPIISIAFDLGFNEANYFSKVFKKQVGQSPNEYRKAQHMKQAEASPLLVKNHSISNSKWLI</sequence>
<feature type="modified residue" description="4-aspartylphosphate" evidence="6">
    <location>
        <position position="54"/>
    </location>
</feature>
<dbReference type="InterPro" id="IPR018062">
    <property type="entry name" value="HTH_AraC-typ_CS"/>
</dbReference>
<dbReference type="Proteomes" id="UP000614200">
    <property type="component" value="Unassembled WGS sequence"/>
</dbReference>
<evidence type="ECO:0000313" key="9">
    <source>
        <dbReference type="EMBL" id="MBF4695936.1"/>
    </source>
</evidence>
<dbReference type="Pfam" id="PF12833">
    <property type="entry name" value="HTH_18"/>
    <property type="match status" value="1"/>
</dbReference>
<evidence type="ECO:0000259" key="8">
    <source>
        <dbReference type="PROSITE" id="PS50110"/>
    </source>
</evidence>
<evidence type="ECO:0000256" key="4">
    <source>
        <dbReference type="ARBA" id="ARBA00023163"/>
    </source>
</evidence>
<evidence type="ECO:0000256" key="5">
    <source>
        <dbReference type="ARBA" id="ARBA00024867"/>
    </source>
</evidence>
<organism evidence="9 10">
    <name type="scientific">Fusibacter ferrireducens</name>
    <dbReference type="NCBI Taxonomy" id="2785058"/>
    <lineage>
        <taxon>Bacteria</taxon>
        <taxon>Bacillati</taxon>
        <taxon>Bacillota</taxon>
        <taxon>Clostridia</taxon>
        <taxon>Eubacteriales</taxon>
        <taxon>Eubacteriales Family XII. Incertae Sedis</taxon>
        <taxon>Fusibacter</taxon>
    </lineage>
</organism>
<keyword evidence="2" id="KW-0805">Transcription regulation</keyword>
<dbReference type="PROSITE" id="PS00041">
    <property type="entry name" value="HTH_ARAC_FAMILY_1"/>
    <property type="match status" value="1"/>
</dbReference>
<keyword evidence="3" id="KW-0238">DNA-binding</keyword>
<evidence type="ECO:0000256" key="1">
    <source>
        <dbReference type="ARBA" id="ARBA00018672"/>
    </source>
</evidence>